<protein>
    <submittedName>
        <fullName evidence="1">Uncharacterized protein DUF4489</fullName>
    </submittedName>
</protein>
<dbReference type="AlphaFoldDB" id="A0A2M8ZBP6"/>
<reference evidence="1 2" key="1">
    <citation type="submission" date="2017-11" db="EMBL/GenBank/DDBJ databases">
        <title>Understudied soil microbes with underappreciated capabilities: Untangling the Clostridium saccharolyticum group.</title>
        <authorList>
            <person name="Leschine S."/>
        </authorList>
    </citation>
    <scope>NUCLEOTIDE SEQUENCE [LARGE SCALE GENOMIC DNA]</scope>
    <source>
        <strain evidence="1 2">18A</strain>
    </source>
</reference>
<evidence type="ECO:0000313" key="1">
    <source>
        <dbReference type="EMBL" id="PJJ30874.1"/>
    </source>
</evidence>
<sequence>MNANEYSDEFENRVTCCDCDQKCSERKCVCKSERIQKALKPIKASLKCGTSTGTITIPAETPAGVTFTLATVNVDTKCMNHPCIQLEFASNIIATAATLILNFQIFKQCGNLMAPIPVGPIWTFSPPVELTEGGGFTNTFSFFVCDCDTTCDECCNYRVVVTPVGVATIGITTIINSSLAAIIVERACEY</sequence>
<evidence type="ECO:0000313" key="2">
    <source>
        <dbReference type="Proteomes" id="UP000231092"/>
    </source>
</evidence>
<dbReference type="Pfam" id="PF14879">
    <property type="entry name" value="DUF4489"/>
    <property type="match status" value="1"/>
</dbReference>
<organism evidence="1 2">
    <name type="scientific">[Clostridium] celerecrescens 18A</name>
    <dbReference type="NCBI Taxonomy" id="1286362"/>
    <lineage>
        <taxon>Bacteria</taxon>
        <taxon>Bacillati</taxon>
        <taxon>Bacillota</taxon>
        <taxon>Clostridia</taxon>
        <taxon>Lachnospirales</taxon>
        <taxon>Lachnospiraceae</taxon>
        <taxon>Lacrimispora</taxon>
    </lineage>
</organism>
<gene>
    <name evidence="1" type="ORF">H171_4494</name>
</gene>
<dbReference type="EMBL" id="PGET01000001">
    <property type="protein sequence ID" value="PJJ30874.1"/>
    <property type="molecule type" value="Genomic_DNA"/>
</dbReference>
<dbReference type="InterPro" id="IPR027972">
    <property type="entry name" value="DUF4489"/>
</dbReference>
<name>A0A2M8ZBP6_9FIRM</name>
<accession>A0A2M8ZBP6</accession>
<dbReference type="OrthoDB" id="2052577at2"/>
<dbReference type="RefSeq" id="WP_100307073.1">
    <property type="nucleotide sequence ID" value="NZ_PGET01000001.1"/>
</dbReference>
<comment type="caution">
    <text evidence="1">The sequence shown here is derived from an EMBL/GenBank/DDBJ whole genome shotgun (WGS) entry which is preliminary data.</text>
</comment>
<proteinExistence type="predicted"/>
<dbReference type="Proteomes" id="UP000231092">
    <property type="component" value="Unassembled WGS sequence"/>
</dbReference>